<accession>A0A0A9FRL9</accession>
<dbReference type="EMBL" id="GBRH01184002">
    <property type="protein sequence ID" value="JAE13894.1"/>
    <property type="molecule type" value="Transcribed_RNA"/>
</dbReference>
<reference evidence="1" key="1">
    <citation type="submission" date="2014-09" db="EMBL/GenBank/DDBJ databases">
        <authorList>
            <person name="Magalhaes I.L.F."/>
            <person name="Oliveira U."/>
            <person name="Santos F.R."/>
            <person name="Vidigal T.H.D.A."/>
            <person name="Brescovit A.D."/>
            <person name="Santos A.J."/>
        </authorList>
    </citation>
    <scope>NUCLEOTIDE SEQUENCE</scope>
    <source>
        <tissue evidence="1">Shoot tissue taken approximately 20 cm above the soil surface</tissue>
    </source>
</reference>
<dbReference type="AlphaFoldDB" id="A0A0A9FRL9"/>
<proteinExistence type="predicted"/>
<evidence type="ECO:0000313" key="1">
    <source>
        <dbReference type="EMBL" id="JAE13894.1"/>
    </source>
</evidence>
<organism evidence="1">
    <name type="scientific">Arundo donax</name>
    <name type="common">Giant reed</name>
    <name type="synonym">Donax arundinaceus</name>
    <dbReference type="NCBI Taxonomy" id="35708"/>
    <lineage>
        <taxon>Eukaryota</taxon>
        <taxon>Viridiplantae</taxon>
        <taxon>Streptophyta</taxon>
        <taxon>Embryophyta</taxon>
        <taxon>Tracheophyta</taxon>
        <taxon>Spermatophyta</taxon>
        <taxon>Magnoliopsida</taxon>
        <taxon>Liliopsida</taxon>
        <taxon>Poales</taxon>
        <taxon>Poaceae</taxon>
        <taxon>PACMAD clade</taxon>
        <taxon>Arundinoideae</taxon>
        <taxon>Arundineae</taxon>
        <taxon>Arundo</taxon>
    </lineage>
</organism>
<sequence length="32" mass="3849">MFLSHGFYLDALFRHSQSISNEEECSSEVLWW</sequence>
<protein>
    <submittedName>
        <fullName evidence="1">Uncharacterized protein</fullName>
    </submittedName>
</protein>
<reference evidence="1" key="2">
    <citation type="journal article" date="2015" name="Data Brief">
        <title>Shoot transcriptome of the giant reed, Arundo donax.</title>
        <authorList>
            <person name="Barrero R.A."/>
            <person name="Guerrero F.D."/>
            <person name="Moolhuijzen P."/>
            <person name="Goolsby J.A."/>
            <person name="Tidwell J."/>
            <person name="Bellgard S.E."/>
            <person name="Bellgard M.I."/>
        </authorList>
    </citation>
    <scope>NUCLEOTIDE SEQUENCE</scope>
    <source>
        <tissue evidence="1">Shoot tissue taken approximately 20 cm above the soil surface</tissue>
    </source>
</reference>
<name>A0A0A9FRL9_ARUDO</name>